<keyword evidence="4" id="KW-1185">Reference proteome</keyword>
<keyword evidence="1" id="KW-1017">Isopeptide bond</keyword>
<organism evidence="3 4">
    <name type="scientific">[Myrmecia] bisecta</name>
    <dbReference type="NCBI Taxonomy" id="41462"/>
    <lineage>
        <taxon>Eukaryota</taxon>
        <taxon>Viridiplantae</taxon>
        <taxon>Chlorophyta</taxon>
        <taxon>core chlorophytes</taxon>
        <taxon>Trebouxiophyceae</taxon>
        <taxon>Trebouxiales</taxon>
        <taxon>Trebouxiaceae</taxon>
        <taxon>Myrmecia</taxon>
    </lineage>
</organism>
<dbReference type="InterPro" id="IPR050158">
    <property type="entry name" value="Ubiquitin_ubiquitin-like"/>
</dbReference>
<dbReference type="InterPro" id="IPR000626">
    <property type="entry name" value="Ubiquitin-like_dom"/>
</dbReference>
<dbReference type="PRINTS" id="PR00348">
    <property type="entry name" value="UBIQUITIN"/>
</dbReference>
<name>A0AAW1Q8S8_9CHLO</name>
<dbReference type="EMBL" id="JALJOR010000004">
    <property type="protein sequence ID" value="KAK9818391.1"/>
    <property type="molecule type" value="Genomic_DNA"/>
</dbReference>
<dbReference type="SUPFAM" id="SSF54236">
    <property type="entry name" value="Ubiquitin-like"/>
    <property type="match status" value="4"/>
</dbReference>
<dbReference type="GO" id="GO:0003729">
    <property type="term" value="F:mRNA binding"/>
    <property type="evidence" value="ECO:0007669"/>
    <property type="project" value="UniProtKB-ARBA"/>
</dbReference>
<dbReference type="CDD" id="cd17039">
    <property type="entry name" value="Ubl_ubiquitin_like"/>
    <property type="match status" value="1"/>
</dbReference>
<feature type="domain" description="Ubiquitin-like" evidence="2">
    <location>
        <begin position="1"/>
        <end position="62"/>
    </location>
</feature>
<gene>
    <name evidence="3" type="ORF">WJX72_011860</name>
</gene>
<evidence type="ECO:0000259" key="2">
    <source>
        <dbReference type="PROSITE" id="PS50053"/>
    </source>
</evidence>
<feature type="domain" description="Ubiquitin-like" evidence="2">
    <location>
        <begin position="74"/>
        <end position="149"/>
    </location>
</feature>
<evidence type="ECO:0000256" key="1">
    <source>
        <dbReference type="ARBA" id="ARBA00022499"/>
    </source>
</evidence>
<dbReference type="PROSITE" id="PS50053">
    <property type="entry name" value="UBIQUITIN_2"/>
    <property type="match status" value="4"/>
</dbReference>
<dbReference type="Proteomes" id="UP001489004">
    <property type="component" value="Unassembled WGS sequence"/>
</dbReference>
<dbReference type="InterPro" id="IPR029071">
    <property type="entry name" value="Ubiquitin-like_domsf"/>
</dbReference>
<dbReference type="AlphaFoldDB" id="A0AAW1Q8S8"/>
<reference evidence="3 4" key="1">
    <citation type="journal article" date="2024" name="Nat. Commun.">
        <title>Phylogenomics reveals the evolutionary origins of lichenization in chlorophyte algae.</title>
        <authorList>
            <person name="Puginier C."/>
            <person name="Libourel C."/>
            <person name="Otte J."/>
            <person name="Skaloud P."/>
            <person name="Haon M."/>
            <person name="Grisel S."/>
            <person name="Petersen M."/>
            <person name="Berrin J.G."/>
            <person name="Delaux P.M."/>
            <person name="Dal Grande F."/>
            <person name="Keller J."/>
        </authorList>
    </citation>
    <scope>NUCLEOTIDE SEQUENCE [LARGE SCALE GENOMIC DNA]</scope>
    <source>
        <strain evidence="3 4">SAG 2043</strain>
    </source>
</reference>
<dbReference type="Pfam" id="PF00240">
    <property type="entry name" value="ubiquitin"/>
    <property type="match status" value="4"/>
</dbReference>
<dbReference type="FunFam" id="3.10.20.90:FF:000160">
    <property type="entry name" value="Polyubiquitin-C"/>
    <property type="match status" value="1"/>
</dbReference>
<protein>
    <recommendedName>
        <fullName evidence="2">Ubiquitin-like domain-containing protein</fullName>
    </recommendedName>
</protein>
<dbReference type="SMART" id="SM00213">
    <property type="entry name" value="UBQ"/>
    <property type="match status" value="4"/>
</dbReference>
<comment type="caution">
    <text evidence="3">The sequence shown here is derived from an EMBL/GenBank/DDBJ whole genome shotgun (WGS) entry which is preliminary data.</text>
</comment>
<feature type="domain" description="Ubiquitin-like" evidence="2">
    <location>
        <begin position="215"/>
        <end position="290"/>
    </location>
</feature>
<evidence type="ECO:0000313" key="4">
    <source>
        <dbReference type="Proteomes" id="UP001489004"/>
    </source>
</evidence>
<evidence type="ECO:0000313" key="3">
    <source>
        <dbReference type="EMBL" id="KAK9818391.1"/>
    </source>
</evidence>
<dbReference type="Gene3D" id="3.10.20.90">
    <property type="entry name" value="Phosphatidylinositol 3-kinase Catalytic Subunit, Chain A, domain 1"/>
    <property type="match status" value="4"/>
</dbReference>
<sequence>MQVKSSSTIADIKRQIQEKEGITTASQRLFFADRALADSVTLAQYNMQPGSTILLVLRLSRADKINRAAEAGRVQILATTFNGKTLALEVHGLDTVDMLKSQVTDREGIPPERFRLIHVGLHLEDGSILAEYGIGKGSTVHVLGRLSSDTIADIKRQIQKKEGITPASQRLIFAGRDLADSVTVAQYKMQKGSMFHLIVRCGGQPSNVPAETGPMQIFVKTLVGKTLTLEVHDSDTIDMLKSRITDREGIPPELFRLIHSGRQLEDGRTLADYGISRESTVHVVRRMCGD</sequence>
<proteinExistence type="predicted"/>
<dbReference type="InterPro" id="IPR019956">
    <property type="entry name" value="Ubiquitin_dom"/>
</dbReference>
<feature type="domain" description="Ubiquitin-like" evidence="2">
    <location>
        <begin position="148"/>
        <end position="204"/>
    </location>
</feature>
<dbReference type="PANTHER" id="PTHR10666">
    <property type="entry name" value="UBIQUITIN"/>
    <property type="match status" value="1"/>
</dbReference>
<accession>A0AAW1Q8S8</accession>